<evidence type="ECO:0000313" key="8">
    <source>
        <dbReference type="EMBL" id="CAD2220862.1"/>
    </source>
</evidence>
<dbReference type="EMBL" id="LR877163">
    <property type="protein sequence ID" value="CAD2220862.1"/>
    <property type="molecule type" value="Genomic_DNA"/>
</dbReference>
<dbReference type="InterPro" id="IPR001394">
    <property type="entry name" value="Peptidase_C19_UCH"/>
</dbReference>
<dbReference type="PROSITE" id="PS00973">
    <property type="entry name" value="USP_2"/>
    <property type="match status" value="1"/>
</dbReference>
<dbReference type="InterPro" id="IPR018200">
    <property type="entry name" value="USP_CS"/>
</dbReference>
<dbReference type="PROSITE" id="PS50235">
    <property type="entry name" value="USP_3"/>
    <property type="match status" value="1"/>
</dbReference>
<dbReference type="GO" id="GO:0005634">
    <property type="term" value="C:nucleus"/>
    <property type="evidence" value="ECO:0007669"/>
    <property type="project" value="TreeGrafter"/>
</dbReference>
<name>A0A7G2CRQ1_9TRYP</name>
<evidence type="ECO:0000256" key="4">
    <source>
        <dbReference type="ARBA" id="ARBA00022801"/>
    </source>
</evidence>
<feature type="region of interest" description="Disordered" evidence="6">
    <location>
        <begin position="374"/>
        <end position="405"/>
    </location>
</feature>
<dbReference type="PANTHER" id="PTHR24006:SF733">
    <property type="entry name" value="RE52890P"/>
    <property type="match status" value="1"/>
</dbReference>
<sequence>MSLDASAMLGSSLRGGPPVGAAGEPLHARFLEIAGVPLGLENYGNTCYLNSVIQLLYHCAPIRLRLLELQEVYASKRGGVGFEENTVLFQLCQLFTTMHKQNNAGAMNANKKQSNSSGLFPSMTDTNSSSTPGKKPKITPSEFLKCVKMNNAIFNNSMQQDAHEFVLYLLNDIIELEQKMMTDPHNRELFSDAANYRKKKSSFSTFWKGSNSASSGTAKSHKKTGKKGFDGSSTDLGASLIGNPNGPLLSPLQAIIQGTYASVTVCLECNHMTTRDEVFMDVSVGTKPGSSLTNCIQHMGDPEYFFGDNKLLKCDGCGMKQFRAAKTIHVERLPQYALLVHLKRFRYDPSKNTFSKQSHHVALPIEMDVEEYEPVNEEDDEEDADIREQARRNQENSVPNDSFRKASDKVKRKLHGLAKHKARFELAGFVAHLGEGPNSGHYFTCVRCGPQKWRRLDDENVTEMTEREVQQHFGVPIQVPGLVTSTAYILLYERVA</sequence>
<dbReference type="GO" id="GO:0016579">
    <property type="term" value="P:protein deubiquitination"/>
    <property type="evidence" value="ECO:0007669"/>
    <property type="project" value="InterPro"/>
</dbReference>
<comment type="catalytic activity">
    <reaction evidence="1 5">
        <text>Thiol-dependent hydrolysis of ester, thioester, amide, peptide and isopeptide bonds formed by the C-terminal Gly of ubiquitin (a 76-residue protein attached to proteins as an intracellular targeting signal).</text>
        <dbReference type="EC" id="3.4.19.12"/>
    </reaction>
</comment>
<keyword evidence="4 5" id="KW-0378">Hydrolase</keyword>
<evidence type="ECO:0000256" key="3">
    <source>
        <dbReference type="ARBA" id="ARBA00022670"/>
    </source>
</evidence>
<evidence type="ECO:0000256" key="6">
    <source>
        <dbReference type="SAM" id="MobiDB-lite"/>
    </source>
</evidence>
<evidence type="ECO:0000313" key="9">
    <source>
        <dbReference type="Proteomes" id="UP000515908"/>
    </source>
</evidence>
<evidence type="ECO:0000256" key="5">
    <source>
        <dbReference type="RuleBase" id="RU366025"/>
    </source>
</evidence>
<evidence type="ECO:0000256" key="2">
    <source>
        <dbReference type="ARBA" id="ARBA00009085"/>
    </source>
</evidence>
<dbReference type="InterPro" id="IPR050164">
    <property type="entry name" value="Peptidase_C19"/>
</dbReference>
<protein>
    <recommendedName>
        <fullName evidence="5">Ubiquitin carboxyl-terminal hydrolase</fullName>
        <ecNumber evidence="5">3.4.19.12</ecNumber>
    </recommendedName>
</protein>
<dbReference type="InterPro" id="IPR028889">
    <property type="entry name" value="USP"/>
</dbReference>
<feature type="compositionally biased region" description="Polar residues" evidence="6">
    <location>
        <begin position="107"/>
        <end position="132"/>
    </location>
</feature>
<feature type="compositionally biased region" description="Polar residues" evidence="6">
    <location>
        <begin position="208"/>
        <end position="218"/>
    </location>
</feature>
<feature type="region of interest" description="Disordered" evidence="6">
    <location>
        <begin position="107"/>
        <end position="135"/>
    </location>
</feature>
<dbReference type="Pfam" id="PF00443">
    <property type="entry name" value="UCH"/>
    <property type="match status" value="1"/>
</dbReference>
<keyword evidence="5" id="KW-0788">Thiol protease</keyword>
<dbReference type="AlphaFoldDB" id="A0A7G2CRQ1"/>
<dbReference type="InterPro" id="IPR038765">
    <property type="entry name" value="Papain-like_cys_pep_sf"/>
</dbReference>
<dbReference type="GO" id="GO:0006508">
    <property type="term" value="P:proteolysis"/>
    <property type="evidence" value="ECO:0007669"/>
    <property type="project" value="UniProtKB-KW"/>
</dbReference>
<dbReference type="VEuPathDB" id="TriTrypDB:ADEAN_000838600"/>
<dbReference type="PANTHER" id="PTHR24006">
    <property type="entry name" value="UBIQUITIN CARBOXYL-TERMINAL HYDROLASE"/>
    <property type="match status" value="1"/>
</dbReference>
<dbReference type="Proteomes" id="UP000515908">
    <property type="component" value="Chromosome 19"/>
</dbReference>
<proteinExistence type="inferred from homology"/>
<feature type="region of interest" description="Disordered" evidence="6">
    <location>
        <begin position="208"/>
        <end position="229"/>
    </location>
</feature>
<dbReference type="SUPFAM" id="SSF54001">
    <property type="entry name" value="Cysteine proteinases"/>
    <property type="match status" value="1"/>
</dbReference>
<dbReference type="PROSITE" id="PS00972">
    <property type="entry name" value="USP_1"/>
    <property type="match status" value="1"/>
</dbReference>
<keyword evidence="3 5" id="KW-0645">Protease</keyword>
<feature type="compositionally biased region" description="Acidic residues" evidence="6">
    <location>
        <begin position="374"/>
        <end position="385"/>
    </location>
</feature>
<dbReference type="GO" id="GO:0005829">
    <property type="term" value="C:cytosol"/>
    <property type="evidence" value="ECO:0007669"/>
    <property type="project" value="TreeGrafter"/>
</dbReference>
<reference evidence="8 9" key="1">
    <citation type="submission" date="2020-08" db="EMBL/GenBank/DDBJ databases">
        <authorList>
            <person name="Newling K."/>
            <person name="Davey J."/>
            <person name="Forrester S."/>
        </authorList>
    </citation>
    <scope>NUCLEOTIDE SEQUENCE [LARGE SCALE GENOMIC DNA]</scope>
    <source>
        <strain evidence="9">Crithidia deanei Carvalho (ATCC PRA-265)</strain>
    </source>
</reference>
<accession>A0A7G2CRQ1</accession>
<evidence type="ECO:0000256" key="1">
    <source>
        <dbReference type="ARBA" id="ARBA00000707"/>
    </source>
</evidence>
<keyword evidence="5" id="KW-0833">Ubl conjugation pathway</keyword>
<feature type="domain" description="USP" evidence="7">
    <location>
        <begin position="38"/>
        <end position="495"/>
    </location>
</feature>
<dbReference type="GO" id="GO:0004843">
    <property type="term" value="F:cysteine-type deubiquitinase activity"/>
    <property type="evidence" value="ECO:0007669"/>
    <property type="project" value="UniProtKB-UniRule"/>
</dbReference>
<keyword evidence="9" id="KW-1185">Reference proteome</keyword>
<dbReference type="EC" id="3.4.19.12" evidence="5"/>
<comment type="similarity">
    <text evidence="2 5">Belongs to the peptidase C19 family.</text>
</comment>
<gene>
    <name evidence="8" type="ORF">ADEAN_000838600</name>
</gene>
<evidence type="ECO:0000259" key="7">
    <source>
        <dbReference type="PROSITE" id="PS50235"/>
    </source>
</evidence>
<organism evidence="8 9">
    <name type="scientific">Angomonas deanei</name>
    <dbReference type="NCBI Taxonomy" id="59799"/>
    <lineage>
        <taxon>Eukaryota</taxon>
        <taxon>Discoba</taxon>
        <taxon>Euglenozoa</taxon>
        <taxon>Kinetoplastea</taxon>
        <taxon>Metakinetoplastina</taxon>
        <taxon>Trypanosomatida</taxon>
        <taxon>Trypanosomatidae</taxon>
        <taxon>Strigomonadinae</taxon>
        <taxon>Angomonas</taxon>
    </lineage>
</organism>
<dbReference type="Gene3D" id="3.90.70.10">
    <property type="entry name" value="Cysteine proteinases"/>
    <property type="match status" value="1"/>
</dbReference>